<evidence type="ECO:0000313" key="5">
    <source>
        <dbReference type="WBParaSite" id="EN70_1131"/>
    </source>
</evidence>
<feature type="domain" description="BZIP" evidence="3">
    <location>
        <begin position="287"/>
        <end position="302"/>
    </location>
</feature>
<dbReference type="InterPro" id="IPR057031">
    <property type="entry name" value="SFR19-like_C"/>
</dbReference>
<evidence type="ECO:0000259" key="3">
    <source>
        <dbReference type="PROSITE" id="PS00036"/>
    </source>
</evidence>
<protein>
    <submittedName>
        <fullName evidence="5">BZIP domain-containing protein</fullName>
    </submittedName>
</protein>
<accession>A0A1I7V9E1</accession>
<dbReference type="Gene3D" id="3.30.40.10">
    <property type="entry name" value="Zinc/RING finger domain, C3HC4 (zinc finger)"/>
    <property type="match status" value="1"/>
</dbReference>
<feature type="region of interest" description="Disordered" evidence="2">
    <location>
        <begin position="265"/>
        <end position="318"/>
    </location>
</feature>
<dbReference type="SUPFAM" id="SSF57903">
    <property type="entry name" value="FYVE/PHD zinc finger"/>
    <property type="match status" value="1"/>
</dbReference>
<dbReference type="InterPro" id="IPR004827">
    <property type="entry name" value="bZIP"/>
</dbReference>
<dbReference type="GO" id="GO:0003700">
    <property type="term" value="F:DNA-binding transcription factor activity"/>
    <property type="evidence" value="ECO:0007669"/>
    <property type="project" value="InterPro"/>
</dbReference>
<dbReference type="PANTHER" id="PTHR45915:SF2">
    <property type="entry name" value="TOUTATIS, ISOFORM E"/>
    <property type="match status" value="1"/>
</dbReference>
<feature type="region of interest" description="Disordered" evidence="2">
    <location>
        <begin position="721"/>
        <end position="752"/>
    </location>
</feature>
<organism evidence="4 5">
    <name type="scientific">Loa loa</name>
    <name type="common">Eye worm</name>
    <name type="synonym">Filaria loa</name>
    <dbReference type="NCBI Taxonomy" id="7209"/>
    <lineage>
        <taxon>Eukaryota</taxon>
        <taxon>Metazoa</taxon>
        <taxon>Ecdysozoa</taxon>
        <taxon>Nematoda</taxon>
        <taxon>Chromadorea</taxon>
        <taxon>Rhabditida</taxon>
        <taxon>Spirurina</taxon>
        <taxon>Spiruromorpha</taxon>
        <taxon>Filarioidea</taxon>
        <taxon>Onchocercidae</taxon>
        <taxon>Loa</taxon>
    </lineage>
</organism>
<dbReference type="PROSITE" id="PS00036">
    <property type="entry name" value="BZIP_BASIC"/>
    <property type="match status" value="1"/>
</dbReference>
<proteinExistence type="predicted"/>
<feature type="compositionally biased region" description="Basic residues" evidence="2">
    <location>
        <begin position="265"/>
        <end position="291"/>
    </location>
</feature>
<comment type="subcellular location">
    <subcellularLocation>
        <location evidence="1">Nucleus</location>
    </subcellularLocation>
</comment>
<evidence type="ECO:0000256" key="1">
    <source>
        <dbReference type="ARBA" id="ARBA00004123"/>
    </source>
</evidence>
<dbReference type="GO" id="GO:0000785">
    <property type="term" value="C:chromatin"/>
    <property type="evidence" value="ECO:0007669"/>
    <property type="project" value="TreeGrafter"/>
</dbReference>
<dbReference type="InterPro" id="IPR013083">
    <property type="entry name" value="Znf_RING/FYVE/PHD"/>
</dbReference>
<dbReference type="Pfam" id="PF23030">
    <property type="entry name" value="SCAF11-like_C"/>
    <property type="match status" value="1"/>
</dbReference>
<dbReference type="AlphaFoldDB" id="A0A1I7V9E1"/>
<reference evidence="5" key="2">
    <citation type="submission" date="2016-11" db="UniProtKB">
        <authorList>
            <consortium name="WormBaseParasite"/>
        </authorList>
    </citation>
    <scope>IDENTIFICATION</scope>
</reference>
<dbReference type="PANTHER" id="PTHR45915">
    <property type="entry name" value="TRANSCRIPTION INTERMEDIARY FACTOR"/>
    <property type="match status" value="1"/>
</dbReference>
<reference evidence="4" key="1">
    <citation type="submission" date="2012-04" db="EMBL/GenBank/DDBJ databases">
        <title>The Genome Sequence of Loa loa.</title>
        <authorList>
            <consortium name="The Broad Institute Genome Sequencing Platform"/>
            <consortium name="Broad Institute Genome Sequencing Center for Infectious Disease"/>
            <person name="Nutman T.B."/>
            <person name="Fink D.L."/>
            <person name="Russ C."/>
            <person name="Young S."/>
            <person name="Zeng Q."/>
            <person name="Gargeya S."/>
            <person name="Alvarado L."/>
            <person name="Berlin A."/>
            <person name="Chapman S.B."/>
            <person name="Chen Z."/>
            <person name="Freedman E."/>
            <person name="Gellesch M."/>
            <person name="Goldberg J."/>
            <person name="Griggs A."/>
            <person name="Gujja S."/>
            <person name="Heilman E.R."/>
            <person name="Heiman D."/>
            <person name="Howarth C."/>
            <person name="Mehta T."/>
            <person name="Neiman D."/>
            <person name="Pearson M."/>
            <person name="Roberts A."/>
            <person name="Saif S."/>
            <person name="Shea T."/>
            <person name="Shenoy N."/>
            <person name="Sisk P."/>
            <person name="Stolte C."/>
            <person name="Sykes S."/>
            <person name="White J."/>
            <person name="Yandava C."/>
            <person name="Haas B."/>
            <person name="Henn M.R."/>
            <person name="Nusbaum C."/>
            <person name="Birren B."/>
        </authorList>
    </citation>
    <scope>NUCLEOTIDE SEQUENCE [LARGE SCALE GENOMIC DNA]</scope>
</reference>
<dbReference type="WBParaSite" id="EN70_1131">
    <property type="protein sequence ID" value="EN70_1131"/>
    <property type="gene ID" value="EN70_1131"/>
</dbReference>
<dbReference type="STRING" id="7209.A0A1I7V9E1"/>
<name>A0A1I7V9E1_LOALO</name>
<dbReference type="Proteomes" id="UP000095285">
    <property type="component" value="Unassembled WGS sequence"/>
</dbReference>
<feature type="region of interest" description="Disordered" evidence="2">
    <location>
        <begin position="201"/>
        <end position="236"/>
    </location>
</feature>
<dbReference type="GO" id="GO:0005634">
    <property type="term" value="C:nucleus"/>
    <property type="evidence" value="ECO:0007669"/>
    <property type="project" value="UniProtKB-SubCell"/>
</dbReference>
<feature type="compositionally biased region" description="Basic residues" evidence="2">
    <location>
        <begin position="299"/>
        <end position="310"/>
    </location>
</feature>
<evidence type="ECO:0000313" key="4">
    <source>
        <dbReference type="Proteomes" id="UP000095285"/>
    </source>
</evidence>
<feature type="compositionally biased region" description="Polar residues" evidence="2">
    <location>
        <begin position="485"/>
        <end position="496"/>
    </location>
</feature>
<sequence length="903" mass="99854">MEESTIFCSICLGRRSECPLCKRLAKTLVVIRQDGTEYKTSVKEKTSIQYQREIDEENNLFQETEDITVVYARCQVCNLSKNEHLLLLCDGVIGQNVDGSSIHCNAACHCYCLPEKLDSVPDGDWFCPFCADVRATQESVHSSRCARRRHRSSLNYQQFMDSRESGILNEDRPGPSGVNQSFRSKYVDVFYGNEFLTQSASNSVKNGSNEHGMESDLDSSLNVDSSKDDGADWDNQDDMVLATDSDAGYDPGGVTKSLWWKWHEHRRKVKKSKKGKKRKGIRKKNVKRRGRNGSASEKSRKKSKWRKNIRKTKDMTGTQRRLAKAIGLDLLTGRRKKRERNERHFSSKYIRQRLLNTPILSIRSGDDLDVPVETLSLQSAEHLSDKISNEKLMEETDLITSIMFEQAKTLAPARYQRILRDGTIGGTEPMIKRKEKIADAKIVACKQLVSSESLKDSDENISMYSASSSHIETKEKRKRRPSRWGTPTTSKNHDNTIVTASIPLPLGPPLTQSAVSLENIPVPSTDQQSPQLQVALPSRPSALNTAPSTSFTLKSASIPSFGMASGQPQINLAPFAGSGLGQQPLGLSQQSLVTLGQQQLTSLGQQTLASLGQQPVPGLNQPQLASLGQGSLVQMQPSLLPNFFLPPLNLGAMNGLLAAGLLANNNPLAVPPMTQPLAQPSSATTTPFMLNPVQLSAASAQQLNQHFVNLATTLRRNVDTAADSTHLSQPSKQPEGVPPPPPVVKPTESTSSNISLCEPLAEKIRKLIEASNVRPLCDSSVEDGGKNGVTVNDAINSVVLCDDSKMGESGRKSASADDEESGEVVGVKKFHKNGVMFEEARQMLSSSLKKIYRMKQITKQEYKEIMKKGVTALSQRTKLDQRKVDEYARKYVECVVHRRKKRH</sequence>
<evidence type="ECO:0000256" key="2">
    <source>
        <dbReference type="SAM" id="MobiDB-lite"/>
    </source>
</evidence>
<feature type="region of interest" description="Disordered" evidence="2">
    <location>
        <begin position="465"/>
        <end position="496"/>
    </location>
</feature>
<keyword evidence="4" id="KW-1185">Reference proteome</keyword>
<dbReference type="InterPro" id="IPR011011">
    <property type="entry name" value="Znf_FYVE_PHD"/>
</dbReference>